<comment type="caution">
    <text evidence="2">The sequence shown here is derived from an EMBL/GenBank/DDBJ whole genome shotgun (WGS) entry which is preliminary data.</text>
</comment>
<dbReference type="Pfam" id="PF13560">
    <property type="entry name" value="HTH_31"/>
    <property type="match status" value="1"/>
</dbReference>
<sequence>MNERVLGHFLRYKRTHADRAKFDVPDIKHRTPGLTRDEVATLANVSTDWYTRIEQGRTGVSASADVLRDLCKTLKLNQAETNYIFNLAEEIPPTTDQSTSYDSVQRFVDEQMPNPAFALDQNLTVVAANKMYTAIYGNFLAESALRRHLVFRTFNDPHFRAVMVDWENYASALTAKFRQLYSRTPDSKVLFEVYSAVKDDPVFKQTWDQLKVEELGEERLLLNVPNAYELYLIETFLKLLGAGNIIGVQLPGDEETRKKLGEMVND</sequence>
<reference evidence="3" key="1">
    <citation type="submission" date="2014-05" db="EMBL/GenBank/DDBJ databases">
        <title>Whole genome sequencing of Lactobacillus casei NRIC0644.</title>
        <authorList>
            <person name="Atarashi H."/>
            <person name="Yoshida Y."/>
            <person name="Fujimura S."/>
            <person name="Tanaka N."/>
            <person name="Shiwa Y."/>
            <person name="Yoshikawa H."/>
            <person name="Okada S."/>
            <person name="Nakagawa J."/>
        </authorList>
    </citation>
    <scope>NUCLEOTIDE SEQUENCE [LARGE SCALE GENOMIC DNA]</scope>
    <source>
        <strain evidence="3">NRIC0644</strain>
    </source>
</reference>
<dbReference type="CDD" id="cd00093">
    <property type="entry name" value="HTH_XRE"/>
    <property type="match status" value="1"/>
</dbReference>
<name>A0A0C9PXJ2_LACPA</name>
<dbReference type="Gene3D" id="1.10.260.40">
    <property type="entry name" value="lambda repressor-like DNA-binding domains"/>
    <property type="match status" value="1"/>
</dbReference>
<organism evidence="2 3">
    <name type="scientific">Lacticaseibacillus paracasei NRIC 0644</name>
    <dbReference type="NCBI Taxonomy" id="1435038"/>
    <lineage>
        <taxon>Bacteria</taxon>
        <taxon>Bacillati</taxon>
        <taxon>Bacillota</taxon>
        <taxon>Bacilli</taxon>
        <taxon>Lactobacillales</taxon>
        <taxon>Lactobacillaceae</taxon>
        <taxon>Lacticaseibacillus</taxon>
    </lineage>
</organism>
<feature type="domain" description="MmyB-like transcription regulator ligand binding" evidence="1">
    <location>
        <begin position="103"/>
        <end position="260"/>
    </location>
</feature>
<protein>
    <submittedName>
        <fullName evidence="2">XRE family transcriptional regulator</fullName>
    </submittedName>
</protein>
<evidence type="ECO:0000313" key="3">
    <source>
        <dbReference type="Proteomes" id="UP000032552"/>
    </source>
</evidence>
<evidence type="ECO:0000259" key="1">
    <source>
        <dbReference type="Pfam" id="PF17765"/>
    </source>
</evidence>
<proteinExistence type="predicted"/>
<gene>
    <name evidence="2" type="ORF">LC0644_1468</name>
</gene>
<dbReference type="SUPFAM" id="SSF47413">
    <property type="entry name" value="lambda repressor-like DNA-binding domains"/>
    <property type="match status" value="1"/>
</dbReference>
<dbReference type="RefSeq" id="WP_045625028.1">
    <property type="nucleotide sequence ID" value="NZ_BAYM01000089.1"/>
</dbReference>
<dbReference type="GO" id="GO:0003677">
    <property type="term" value="F:DNA binding"/>
    <property type="evidence" value="ECO:0007669"/>
    <property type="project" value="InterPro"/>
</dbReference>
<dbReference type="InterPro" id="IPR041413">
    <property type="entry name" value="MLTR_LBD"/>
</dbReference>
<evidence type="ECO:0000313" key="2">
    <source>
        <dbReference type="EMBL" id="GAN36879.1"/>
    </source>
</evidence>
<dbReference type="Pfam" id="PF17765">
    <property type="entry name" value="MLTR_LBD"/>
    <property type="match status" value="1"/>
</dbReference>
<accession>A0A0C9PXJ2</accession>
<dbReference type="Proteomes" id="UP000032552">
    <property type="component" value="Unassembled WGS sequence"/>
</dbReference>
<dbReference type="InterPro" id="IPR001387">
    <property type="entry name" value="Cro/C1-type_HTH"/>
</dbReference>
<dbReference type="InterPro" id="IPR010982">
    <property type="entry name" value="Lambda_DNA-bd_dom_sf"/>
</dbReference>
<dbReference type="PANTHER" id="PTHR35010">
    <property type="entry name" value="BLL4672 PROTEIN-RELATED"/>
    <property type="match status" value="1"/>
</dbReference>
<dbReference type="Gene3D" id="3.30.450.180">
    <property type="match status" value="1"/>
</dbReference>
<dbReference type="EMBL" id="BAYM01000089">
    <property type="protein sequence ID" value="GAN36879.1"/>
    <property type="molecule type" value="Genomic_DNA"/>
</dbReference>
<dbReference type="AlphaFoldDB" id="A0A0C9PXJ2"/>